<evidence type="ECO:0000313" key="3">
    <source>
        <dbReference type="Proteomes" id="UP000199647"/>
    </source>
</evidence>
<evidence type="ECO:0000256" key="1">
    <source>
        <dbReference type="SAM" id="Phobius"/>
    </source>
</evidence>
<feature type="transmembrane region" description="Helical" evidence="1">
    <location>
        <begin position="29"/>
        <end position="53"/>
    </location>
</feature>
<dbReference type="Proteomes" id="UP000199647">
    <property type="component" value="Unassembled WGS sequence"/>
</dbReference>
<keyword evidence="1" id="KW-0812">Transmembrane</keyword>
<accession>A0A1H9MXH2</accession>
<dbReference type="STRING" id="1855383.SAMN05216548_11472"/>
<organism evidence="2 3">
    <name type="scientific">Faunimonas pinastri</name>
    <dbReference type="NCBI Taxonomy" id="1855383"/>
    <lineage>
        <taxon>Bacteria</taxon>
        <taxon>Pseudomonadati</taxon>
        <taxon>Pseudomonadota</taxon>
        <taxon>Alphaproteobacteria</taxon>
        <taxon>Hyphomicrobiales</taxon>
        <taxon>Afifellaceae</taxon>
        <taxon>Faunimonas</taxon>
    </lineage>
</organism>
<keyword evidence="1" id="KW-1133">Transmembrane helix</keyword>
<feature type="transmembrane region" description="Helical" evidence="1">
    <location>
        <begin position="59"/>
        <end position="79"/>
    </location>
</feature>
<reference evidence="2 3" key="1">
    <citation type="submission" date="2016-10" db="EMBL/GenBank/DDBJ databases">
        <authorList>
            <person name="de Groot N.N."/>
        </authorList>
    </citation>
    <scope>NUCLEOTIDE SEQUENCE [LARGE SCALE GENOMIC DNA]</scope>
    <source>
        <strain evidence="2 3">A52C2</strain>
    </source>
</reference>
<protein>
    <submittedName>
        <fullName evidence="2">Uncharacterized protein</fullName>
    </submittedName>
</protein>
<keyword evidence="3" id="KW-1185">Reference proteome</keyword>
<name>A0A1H9MXH2_9HYPH</name>
<sequence length="85" mass="9610">MRLRIIRPERRLDALKLALQDLWRAPESLVIALYWPLRAVTMCVLALLLALVTLALAPVFWLGARLFHLVCALLGFVALTDNSQD</sequence>
<dbReference type="AlphaFoldDB" id="A0A1H9MXH2"/>
<evidence type="ECO:0000313" key="2">
    <source>
        <dbReference type="EMBL" id="SER27793.1"/>
    </source>
</evidence>
<proteinExistence type="predicted"/>
<gene>
    <name evidence="2" type="ORF">SAMN05216548_11472</name>
</gene>
<keyword evidence="1" id="KW-0472">Membrane</keyword>
<dbReference type="EMBL" id="FOFG01000014">
    <property type="protein sequence ID" value="SER27793.1"/>
    <property type="molecule type" value="Genomic_DNA"/>
</dbReference>